<evidence type="ECO:0000256" key="1">
    <source>
        <dbReference type="SAM" id="Phobius"/>
    </source>
</evidence>
<feature type="transmembrane region" description="Helical" evidence="1">
    <location>
        <begin position="25"/>
        <end position="45"/>
    </location>
</feature>
<keyword evidence="3" id="KW-1185">Reference proteome</keyword>
<dbReference type="VEuPathDB" id="VectorBase:GBRI036688"/>
<organism evidence="2 3">
    <name type="scientific">Glossina brevipalpis</name>
    <dbReference type="NCBI Taxonomy" id="37001"/>
    <lineage>
        <taxon>Eukaryota</taxon>
        <taxon>Metazoa</taxon>
        <taxon>Ecdysozoa</taxon>
        <taxon>Arthropoda</taxon>
        <taxon>Hexapoda</taxon>
        <taxon>Insecta</taxon>
        <taxon>Pterygota</taxon>
        <taxon>Neoptera</taxon>
        <taxon>Endopterygota</taxon>
        <taxon>Diptera</taxon>
        <taxon>Brachycera</taxon>
        <taxon>Muscomorpha</taxon>
        <taxon>Hippoboscoidea</taxon>
        <taxon>Glossinidae</taxon>
        <taxon>Glossina</taxon>
    </lineage>
</organism>
<evidence type="ECO:0000313" key="2">
    <source>
        <dbReference type="EnsemblMetazoa" id="GBRI036688-PA"/>
    </source>
</evidence>
<dbReference type="Proteomes" id="UP000091820">
    <property type="component" value="Unassembled WGS sequence"/>
</dbReference>
<reference evidence="3" key="1">
    <citation type="submission" date="2014-03" db="EMBL/GenBank/DDBJ databases">
        <authorList>
            <person name="Aksoy S."/>
            <person name="Warren W."/>
            <person name="Wilson R.K."/>
        </authorList>
    </citation>
    <scope>NUCLEOTIDE SEQUENCE [LARGE SCALE GENOMIC DNA]</scope>
    <source>
        <strain evidence="3">IAEA</strain>
    </source>
</reference>
<reference evidence="2" key="2">
    <citation type="submission" date="2020-05" db="UniProtKB">
        <authorList>
            <consortium name="EnsemblMetazoa"/>
        </authorList>
    </citation>
    <scope>IDENTIFICATION</scope>
    <source>
        <strain evidence="2">IAEA</strain>
    </source>
</reference>
<proteinExistence type="predicted"/>
<name>A0A1A9WXW8_9MUSC</name>
<keyword evidence="1" id="KW-0472">Membrane</keyword>
<sequence>MKCLSLLITVNKQIRKYISADLTKKLQSCFVFSLFLLILSIAVHIKVNKHYTVIHCASSSIITADDVVTDVLVAINAII</sequence>
<protein>
    <submittedName>
        <fullName evidence="2">Uncharacterized protein</fullName>
    </submittedName>
</protein>
<dbReference type="AlphaFoldDB" id="A0A1A9WXW8"/>
<keyword evidence="1" id="KW-1133">Transmembrane helix</keyword>
<dbReference type="EnsemblMetazoa" id="GBRI036688-RA">
    <property type="protein sequence ID" value="GBRI036688-PA"/>
    <property type="gene ID" value="GBRI036688"/>
</dbReference>
<keyword evidence="1" id="KW-0812">Transmembrane</keyword>
<evidence type="ECO:0000313" key="3">
    <source>
        <dbReference type="Proteomes" id="UP000091820"/>
    </source>
</evidence>
<accession>A0A1A9WXW8</accession>